<accession>A0A1K2HY45</accession>
<dbReference type="SUPFAM" id="SSF53850">
    <property type="entry name" value="Periplasmic binding protein-like II"/>
    <property type="match status" value="1"/>
</dbReference>
<evidence type="ECO:0000256" key="5">
    <source>
        <dbReference type="SAM" id="SignalP"/>
    </source>
</evidence>
<dbReference type="STRING" id="665118.SAMN02983003_1608"/>
<comment type="similarity">
    <text evidence="2">Belongs to the bacterial solute-binding protein 5 family.</text>
</comment>
<dbReference type="AlphaFoldDB" id="A0A1K2HY45"/>
<dbReference type="PIRSF" id="PIRSF002741">
    <property type="entry name" value="MppA"/>
    <property type="match status" value="1"/>
</dbReference>
<evidence type="ECO:0000313" key="8">
    <source>
        <dbReference type="Proteomes" id="UP000183447"/>
    </source>
</evidence>
<evidence type="ECO:0000256" key="4">
    <source>
        <dbReference type="ARBA" id="ARBA00022729"/>
    </source>
</evidence>
<dbReference type="GO" id="GO:0030288">
    <property type="term" value="C:outer membrane-bounded periplasmic space"/>
    <property type="evidence" value="ECO:0007669"/>
    <property type="project" value="UniProtKB-ARBA"/>
</dbReference>
<dbReference type="Gene3D" id="3.40.190.10">
    <property type="entry name" value="Periplasmic binding protein-like II"/>
    <property type="match status" value="1"/>
</dbReference>
<dbReference type="PANTHER" id="PTHR30290:SF9">
    <property type="entry name" value="OLIGOPEPTIDE-BINDING PROTEIN APPA"/>
    <property type="match status" value="1"/>
</dbReference>
<protein>
    <submittedName>
        <fullName evidence="7">Peptide/nickel transport system substrate-binding protein</fullName>
    </submittedName>
</protein>
<gene>
    <name evidence="7" type="ORF">SAMN02983003_1608</name>
</gene>
<evidence type="ECO:0000256" key="2">
    <source>
        <dbReference type="ARBA" id="ARBA00005695"/>
    </source>
</evidence>
<dbReference type="Pfam" id="PF00496">
    <property type="entry name" value="SBP_bac_5"/>
    <property type="match status" value="1"/>
</dbReference>
<proteinExistence type="inferred from homology"/>
<feature type="signal peptide" evidence="5">
    <location>
        <begin position="1"/>
        <end position="26"/>
    </location>
</feature>
<keyword evidence="8" id="KW-1185">Reference proteome</keyword>
<dbReference type="EMBL" id="FPKU01000001">
    <property type="protein sequence ID" value="SFZ83373.1"/>
    <property type="molecule type" value="Genomic_DNA"/>
</dbReference>
<dbReference type="InterPro" id="IPR030678">
    <property type="entry name" value="Peptide/Ni-bd"/>
</dbReference>
<feature type="chain" id="PRO_5012837550" evidence="5">
    <location>
        <begin position="27"/>
        <end position="530"/>
    </location>
</feature>
<dbReference type="InterPro" id="IPR039424">
    <property type="entry name" value="SBP_5"/>
</dbReference>
<dbReference type="CDD" id="cd08498">
    <property type="entry name" value="PBP2_NikA_DppA_OppA_like_2"/>
    <property type="match status" value="1"/>
</dbReference>
<evidence type="ECO:0000313" key="7">
    <source>
        <dbReference type="EMBL" id="SFZ83373.1"/>
    </source>
</evidence>
<evidence type="ECO:0000256" key="1">
    <source>
        <dbReference type="ARBA" id="ARBA00004418"/>
    </source>
</evidence>
<evidence type="ECO:0000259" key="6">
    <source>
        <dbReference type="Pfam" id="PF00496"/>
    </source>
</evidence>
<dbReference type="GO" id="GO:1904680">
    <property type="term" value="F:peptide transmembrane transporter activity"/>
    <property type="evidence" value="ECO:0007669"/>
    <property type="project" value="TreeGrafter"/>
</dbReference>
<sequence length="530" mass="58499">MKTYCQRLALALLASSALSVSAPVFAQSSDTLRLAAQADAGTMDPHAQNTQITLSIQSMIYEPLVMRDADQQLIGGLAASWENVEPTLWRFALREGVTFHDGSAFSAEDVVYSITRAKAPTSQFAGFVGNIAEVRAVDDMTVEIVTTKPDALMADKLTYVLMIDSAWAEANSVGQPQDLRNNQETFAVLNTNGTGPFKLESREPDTRTVLVRNADYWGETADDFERVVFTPISSPPTRIAALISDEVDLVLDVPSQDVQRLESTEGVKVLTRNDTRTVFFGFDLGSEDLEYASVEGNPFLDVKVRQAVAYAIDAEAISQRIMRGLSRPTGMVISPDNLGYAEDLDAVHPVDIEKAKALMVEAGYPDGFRVTLDCPTDSYVNGDQICRAVATMLAPIGIQLDLNLLPRAQFLPKLWERDTSFYIMGFNSPYFDGTYFAETVLMTQDQATGEGIYNYSGNGDAELDALVTEAKDTLDRDGRAEKLKAVYSWVAENQLYVPVHQQLIVYAMRDRVDTNVRADGWFDIRFATIE</sequence>
<name>A0A1K2HY45_9HYPH</name>
<comment type="subcellular location">
    <subcellularLocation>
        <location evidence="1">Periplasm</location>
    </subcellularLocation>
</comment>
<keyword evidence="4 5" id="KW-0732">Signal</keyword>
<keyword evidence="3" id="KW-0813">Transport</keyword>
<reference evidence="7 8" key="1">
    <citation type="submission" date="2016-11" db="EMBL/GenBank/DDBJ databases">
        <authorList>
            <person name="Jaros S."/>
            <person name="Januszkiewicz K."/>
            <person name="Wedrychowicz H."/>
        </authorList>
    </citation>
    <scope>NUCLEOTIDE SEQUENCE [LARGE SCALE GENOMIC DNA]</scope>
    <source>
        <strain evidence="7 8">ATCC 23634</strain>
    </source>
</reference>
<evidence type="ECO:0000256" key="3">
    <source>
        <dbReference type="ARBA" id="ARBA00022448"/>
    </source>
</evidence>
<dbReference type="RefSeq" id="WP_072340657.1">
    <property type="nucleotide sequence ID" value="NZ_FPKU01000001.1"/>
</dbReference>
<dbReference type="GO" id="GO:0043190">
    <property type="term" value="C:ATP-binding cassette (ABC) transporter complex"/>
    <property type="evidence" value="ECO:0007669"/>
    <property type="project" value="InterPro"/>
</dbReference>
<dbReference type="PANTHER" id="PTHR30290">
    <property type="entry name" value="PERIPLASMIC BINDING COMPONENT OF ABC TRANSPORTER"/>
    <property type="match status" value="1"/>
</dbReference>
<dbReference type="GO" id="GO:0015833">
    <property type="term" value="P:peptide transport"/>
    <property type="evidence" value="ECO:0007669"/>
    <property type="project" value="TreeGrafter"/>
</dbReference>
<feature type="domain" description="Solute-binding protein family 5" evidence="6">
    <location>
        <begin position="73"/>
        <end position="443"/>
    </location>
</feature>
<dbReference type="InterPro" id="IPR000914">
    <property type="entry name" value="SBP_5_dom"/>
</dbReference>
<dbReference type="Gene3D" id="3.10.105.10">
    <property type="entry name" value="Dipeptide-binding Protein, Domain 3"/>
    <property type="match status" value="1"/>
</dbReference>
<organism evidence="7 8">
    <name type="scientific">Devosia enhydra</name>
    <dbReference type="NCBI Taxonomy" id="665118"/>
    <lineage>
        <taxon>Bacteria</taxon>
        <taxon>Pseudomonadati</taxon>
        <taxon>Pseudomonadota</taxon>
        <taxon>Alphaproteobacteria</taxon>
        <taxon>Hyphomicrobiales</taxon>
        <taxon>Devosiaceae</taxon>
        <taxon>Devosia</taxon>
    </lineage>
</organism>
<dbReference type="Proteomes" id="UP000183447">
    <property type="component" value="Unassembled WGS sequence"/>
</dbReference>